<dbReference type="InterPro" id="IPR035984">
    <property type="entry name" value="Acyl-CoA-binding_sf"/>
</dbReference>
<organism evidence="3 4">
    <name type="scientific">Fragariocoptes setiger</name>
    <dbReference type="NCBI Taxonomy" id="1670756"/>
    <lineage>
        <taxon>Eukaryota</taxon>
        <taxon>Metazoa</taxon>
        <taxon>Ecdysozoa</taxon>
        <taxon>Arthropoda</taxon>
        <taxon>Chelicerata</taxon>
        <taxon>Arachnida</taxon>
        <taxon>Acari</taxon>
        <taxon>Acariformes</taxon>
        <taxon>Trombidiformes</taxon>
        <taxon>Prostigmata</taxon>
        <taxon>Eupodina</taxon>
        <taxon>Eriophyoidea</taxon>
        <taxon>Phytoptidae</taxon>
        <taxon>Fragariocoptes</taxon>
    </lineage>
</organism>
<dbReference type="Gene3D" id="1.20.80.10">
    <property type="match status" value="1"/>
</dbReference>
<name>A0ABQ7S5K7_9ACAR</name>
<keyword evidence="3" id="KW-0808">Transferase</keyword>
<gene>
    <name evidence="3" type="primary">LCAT</name>
    <name evidence="3" type="ORF">GZH46_02795</name>
</gene>
<dbReference type="InterPro" id="IPR000582">
    <property type="entry name" value="Acyl-CoA-binding_protein"/>
</dbReference>
<evidence type="ECO:0000313" key="4">
    <source>
        <dbReference type="Proteomes" id="UP000825002"/>
    </source>
</evidence>
<feature type="chain" id="PRO_5046496534" evidence="1">
    <location>
        <begin position="25"/>
        <end position="484"/>
    </location>
</feature>
<accession>A0ABQ7S5K7</accession>
<dbReference type="Pfam" id="PF02450">
    <property type="entry name" value="LCAT"/>
    <property type="match status" value="1"/>
</dbReference>
<dbReference type="SUPFAM" id="SSF47027">
    <property type="entry name" value="Acyl-CoA binding protein"/>
    <property type="match status" value="1"/>
</dbReference>
<dbReference type="PROSITE" id="PS51228">
    <property type="entry name" value="ACB_2"/>
    <property type="match status" value="1"/>
</dbReference>
<keyword evidence="1" id="KW-0732">Signal</keyword>
<proteinExistence type="predicted"/>
<dbReference type="SUPFAM" id="SSF53474">
    <property type="entry name" value="alpha/beta-Hydrolases"/>
    <property type="match status" value="1"/>
</dbReference>
<keyword evidence="3" id="KW-0012">Acyltransferase</keyword>
<keyword evidence="4" id="KW-1185">Reference proteome</keyword>
<dbReference type="PANTHER" id="PTHR11440">
    <property type="entry name" value="LECITHIN-CHOLESTEROL ACYLTRANSFERASE-RELATED"/>
    <property type="match status" value="1"/>
</dbReference>
<dbReference type="EMBL" id="JAIFTH010001089">
    <property type="protein sequence ID" value="KAG9508703.1"/>
    <property type="molecule type" value="Genomic_DNA"/>
</dbReference>
<evidence type="ECO:0000256" key="1">
    <source>
        <dbReference type="SAM" id="SignalP"/>
    </source>
</evidence>
<dbReference type="CDD" id="cd00435">
    <property type="entry name" value="ACBP"/>
    <property type="match status" value="1"/>
</dbReference>
<protein>
    <submittedName>
        <fullName evidence="3">Phosphatidylcholine-sterol acyltransferase</fullName>
    </submittedName>
</protein>
<reference evidence="3 4" key="1">
    <citation type="submission" date="2020-10" db="EMBL/GenBank/DDBJ databases">
        <authorList>
            <person name="Klimov P.B."/>
            <person name="Dyachkov S.M."/>
            <person name="Chetverikov P.E."/>
        </authorList>
    </citation>
    <scope>NUCLEOTIDE SEQUENCE [LARGE SCALE GENOMIC DNA]</scope>
    <source>
        <strain evidence="3">BMOC 18-1129-001#AD2665</strain>
        <tissue evidence="3">Entire mites</tissue>
    </source>
</reference>
<dbReference type="Gene3D" id="3.40.50.1820">
    <property type="entry name" value="alpha/beta hydrolase"/>
    <property type="match status" value="2"/>
</dbReference>
<dbReference type="GO" id="GO:0016746">
    <property type="term" value="F:acyltransferase activity"/>
    <property type="evidence" value="ECO:0007669"/>
    <property type="project" value="UniProtKB-KW"/>
</dbReference>
<sequence length="484" mass="55554">MTLSRIGVTFISCCLFLGLERVSAISQNTSPVIFVPGDGGSQMDAKLNKTDHIRYICSYQSDWFDIWLNLRLLLPVEIDCFIDNMKLSYNETTHQAENTPGVTVRPHNFGSLDSVDYLDNARLHGTDYFSSIINEIESYNNYKRNVNMVGAPYDFRLAPNQLSEFFANLTQLIEQTFYNNHEQRVTLICHSMGCLNSVYLLNNRPREWKDKFVRRIITIAAPWAGSVKALNAMMFGDNLGVFLLSSVKLHIAQRTLPSLTYLFPVAPVFANDRVLIESSDKNYTLLDMKKFFTDINHPHGYMMWQDTKVYTENLRAPDVEMWCLYGLGIPTISKLKFNGTLPDSEHIEIMGDGDGTVNLESLRACQKWDAEQTYGVYHHEFPVFERQSIFVRMADGVNKQFEKAAEDLKKLKSRPVDEELLEVYALYKQATVGDCEIPKPGIIAFKEKAKWESWNKKKGMDQEEAKLSYIHRVNTLIETYGINE</sequence>
<comment type="caution">
    <text evidence="3">The sequence shown here is derived from an EMBL/GenBank/DDBJ whole genome shotgun (WGS) entry which is preliminary data.</text>
</comment>
<dbReference type="InterPro" id="IPR014352">
    <property type="entry name" value="FERM/acyl-CoA-bd_prot_sf"/>
</dbReference>
<dbReference type="PRINTS" id="PR00689">
    <property type="entry name" value="ACOABINDINGP"/>
</dbReference>
<dbReference type="InterPro" id="IPR029058">
    <property type="entry name" value="AB_hydrolase_fold"/>
</dbReference>
<evidence type="ECO:0000259" key="2">
    <source>
        <dbReference type="PROSITE" id="PS51228"/>
    </source>
</evidence>
<dbReference type="Proteomes" id="UP000825002">
    <property type="component" value="Unassembled WGS sequence"/>
</dbReference>
<dbReference type="Pfam" id="PF00887">
    <property type="entry name" value="ACBP"/>
    <property type="match status" value="1"/>
</dbReference>
<dbReference type="InterPro" id="IPR003386">
    <property type="entry name" value="LACT/PDAT_acylTrfase"/>
</dbReference>
<feature type="domain" description="ACB" evidence="2">
    <location>
        <begin position="397"/>
        <end position="482"/>
    </location>
</feature>
<evidence type="ECO:0000313" key="3">
    <source>
        <dbReference type="EMBL" id="KAG9508703.1"/>
    </source>
</evidence>
<feature type="signal peptide" evidence="1">
    <location>
        <begin position="1"/>
        <end position="24"/>
    </location>
</feature>